<feature type="compositionally biased region" description="Low complexity" evidence="1">
    <location>
        <begin position="260"/>
        <end position="270"/>
    </location>
</feature>
<dbReference type="SUPFAM" id="SSF48371">
    <property type="entry name" value="ARM repeat"/>
    <property type="match status" value="1"/>
</dbReference>
<dbReference type="Proteomes" id="UP001206206">
    <property type="component" value="Unassembled WGS sequence"/>
</dbReference>
<dbReference type="InterPro" id="IPR011989">
    <property type="entry name" value="ARM-like"/>
</dbReference>
<dbReference type="Gene3D" id="1.25.10.10">
    <property type="entry name" value="Leucine-rich Repeat Variant"/>
    <property type="match status" value="2"/>
</dbReference>
<comment type="caution">
    <text evidence="2">The sequence shown here is derived from an EMBL/GenBank/DDBJ whole genome shotgun (WGS) entry which is preliminary data.</text>
</comment>
<organism evidence="2 3">
    <name type="scientific">Streptantibioticus rubrisoli</name>
    <dbReference type="NCBI Taxonomy" id="1387313"/>
    <lineage>
        <taxon>Bacteria</taxon>
        <taxon>Bacillati</taxon>
        <taxon>Actinomycetota</taxon>
        <taxon>Actinomycetes</taxon>
        <taxon>Kitasatosporales</taxon>
        <taxon>Streptomycetaceae</taxon>
        <taxon>Streptantibioticus</taxon>
    </lineage>
</organism>
<dbReference type="InterPro" id="IPR016024">
    <property type="entry name" value="ARM-type_fold"/>
</dbReference>
<sequence>MQEVVSINPTNGTPQNARVADALSAEDSSVRLQAALAVGSTPDPGFLETLVERCAVEPDFFVRDMLSWALTRLSPEITLPRIRRELASERTQARSQALHTLSKIGDRSAWAWITPSMLRDADDEVARAAWRVAVVLVPEDEKEDLVDELVTQLGRGDRDVQLSLSRALVDLGDVTKPVLEKAAAHPDPAVATHASATELLRQNPQTGFDAAVEEAKRVLALGPERAAAAAAAAPGAVETMETADAMETAEPAETPGSTEAAKAAKAVKAATQSAEC</sequence>
<evidence type="ECO:0000313" key="2">
    <source>
        <dbReference type="EMBL" id="MCQ4045882.1"/>
    </source>
</evidence>
<name>A0ABT1PKK1_9ACTN</name>
<evidence type="ECO:0000313" key="3">
    <source>
        <dbReference type="Proteomes" id="UP001206206"/>
    </source>
</evidence>
<dbReference type="EMBL" id="JANFNH010000050">
    <property type="protein sequence ID" value="MCQ4045882.1"/>
    <property type="molecule type" value="Genomic_DNA"/>
</dbReference>
<keyword evidence="3" id="KW-1185">Reference proteome</keyword>
<accession>A0ABT1PKK1</accession>
<dbReference type="RefSeq" id="WP_255932032.1">
    <property type="nucleotide sequence ID" value="NZ_JANFNH010000050.1"/>
</dbReference>
<gene>
    <name evidence="2" type="ORF">NON19_28550</name>
</gene>
<evidence type="ECO:0000256" key="1">
    <source>
        <dbReference type="SAM" id="MobiDB-lite"/>
    </source>
</evidence>
<feature type="region of interest" description="Disordered" evidence="1">
    <location>
        <begin position="237"/>
        <end position="276"/>
    </location>
</feature>
<protein>
    <submittedName>
        <fullName evidence="2">HEAT repeat domain-containing protein</fullName>
    </submittedName>
</protein>
<proteinExistence type="predicted"/>
<reference evidence="2 3" key="1">
    <citation type="submission" date="2022-06" db="EMBL/GenBank/DDBJ databases">
        <title>Draft genome sequence of type strain Streptomyces rubrisoli DSM 42083.</title>
        <authorList>
            <person name="Duangmal K."/>
            <person name="Klaysubun C."/>
        </authorList>
    </citation>
    <scope>NUCLEOTIDE SEQUENCE [LARGE SCALE GENOMIC DNA]</scope>
    <source>
        <strain evidence="2 3">DSM 42083</strain>
    </source>
</reference>